<dbReference type="NCBIfam" id="TIGR00757">
    <property type="entry name" value="RNaseEG"/>
    <property type="match status" value="1"/>
</dbReference>
<feature type="compositionally biased region" description="Basic and acidic residues" evidence="8">
    <location>
        <begin position="189"/>
        <end position="212"/>
    </location>
</feature>
<gene>
    <name evidence="11" type="ORF">J8C05_07735</name>
</gene>
<evidence type="ECO:0000256" key="8">
    <source>
        <dbReference type="SAM" id="MobiDB-lite"/>
    </source>
</evidence>
<evidence type="ECO:0000313" key="11">
    <source>
        <dbReference type="EMBL" id="QUV93263.1"/>
    </source>
</evidence>
<dbReference type="EMBL" id="CP072642">
    <property type="protein sequence ID" value="QUV93263.1"/>
    <property type="molecule type" value="Genomic_DNA"/>
</dbReference>
<dbReference type="SUPFAM" id="SSF50249">
    <property type="entry name" value="Nucleic acid-binding proteins"/>
    <property type="match status" value="1"/>
</dbReference>
<dbReference type="Pfam" id="PF10150">
    <property type="entry name" value="RNase_E_G"/>
    <property type="match status" value="1"/>
</dbReference>
<feature type="region of interest" description="Disordered" evidence="8">
    <location>
        <begin position="331"/>
        <end position="517"/>
    </location>
</feature>
<dbReference type="InterPro" id="IPR019307">
    <property type="entry name" value="RNA-bd_AU-1/RNase_E/G"/>
</dbReference>
<dbReference type="PANTHER" id="PTHR30001:SF0">
    <property type="entry name" value="RIBONUCLEASE G"/>
    <property type="match status" value="1"/>
</dbReference>
<feature type="region of interest" description="Disordered" evidence="8">
    <location>
        <begin position="189"/>
        <end position="299"/>
    </location>
</feature>
<evidence type="ECO:0000256" key="3">
    <source>
        <dbReference type="ARBA" id="ARBA00022722"/>
    </source>
</evidence>
<evidence type="ECO:0000256" key="2">
    <source>
        <dbReference type="ARBA" id="ARBA00022490"/>
    </source>
</evidence>
<dbReference type="CDD" id="cd04453">
    <property type="entry name" value="S1_RNase_E"/>
    <property type="match status" value="1"/>
</dbReference>
<dbReference type="InterPro" id="IPR004659">
    <property type="entry name" value="RNase_E/G"/>
</dbReference>
<evidence type="ECO:0000256" key="5">
    <source>
        <dbReference type="ARBA" id="ARBA00022801"/>
    </source>
</evidence>
<name>A0ABX8AX44_9BACT</name>
<evidence type="ECO:0000256" key="7">
    <source>
        <dbReference type="ARBA" id="ARBA00022884"/>
    </source>
</evidence>
<keyword evidence="6" id="KW-0460">Magnesium</keyword>
<feature type="region of interest" description="Disordered" evidence="8">
    <location>
        <begin position="543"/>
        <end position="589"/>
    </location>
</feature>
<feature type="compositionally biased region" description="Basic and acidic residues" evidence="8">
    <location>
        <begin position="417"/>
        <end position="430"/>
    </location>
</feature>
<evidence type="ECO:0000259" key="10">
    <source>
        <dbReference type="Pfam" id="PF20833"/>
    </source>
</evidence>
<feature type="compositionally biased region" description="Low complexity" evidence="8">
    <location>
        <begin position="382"/>
        <end position="411"/>
    </location>
</feature>
<feature type="compositionally biased region" description="Basic and acidic residues" evidence="8">
    <location>
        <begin position="92"/>
        <end position="122"/>
    </location>
</feature>
<dbReference type="Proteomes" id="UP000677668">
    <property type="component" value="Chromosome 1"/>
</dbReference>
<dbReference type="InterPro" id="IPR012340">
    <property type="entry name" value="NA-bd_OB-fold"/>
</dbReference>
<keyword evidence="12" id="KW-1185">Reference proteome</keyword>
<dbReference type="Pfam" id="PF20833">
    <property type="entry name" value="RNase_E_G_Thio"/>
    <property type="match status" value="1"/>
</dbReference>
<dbReference type="RefSeq" id="WP_211421658.1">
    <property type="nucleotide sequence ID" value="NZ_CP072642.1"/>
</dbReference>
<evidence type="ECO:0000259" key="9">
    <source>
        <dbReference type="Pfam" id="PF10150"/>
    </source>
</evidence>
<evidence type="ECO:0000313" key="12">
    <source>
        <dbReference type="Proteomes" id="UP000677668"/>
    </source>
</evidence>
<feature type="region of interest" description="Disordered" evidence="8">
    <location>
        <begin position="79"/>
        <end position="171"/>
    </location>
</feature>
<dbReference type="PANTHER" id="PTHR30001">
    <property type="entry name" value="RIBONUCLEASE"/>
    <property type="match status" value="1"/>
</dbReference>
<protein>
    <submittedName>
        <fullName evidence="11">Rne/Rng family ribonuclease</fullName>
    </submittedName>
</protein>
<dbReference type="Gene3D" id="3.40.1260.20">
    <property type="entry name" value="Ribonuclease E, catalytic domain"/>
    <property type="match status" value="1"/>
</dbReference>
<accession>A0ABX8AX44</accession>
<keyword evidence="7" id="KW-0694">RNA-binding</keyword>
<keyword evidence="4" id="KW-0479">Metal-binding</keyword>
<keyword evidence="5" id="KW-0378">Hydrolase</keyword>
<comment type="cofactor">
    <cofactor evidence="1">
        <name>Mg(2+)</name>
        <dbReference type="ChEBI" id="CHEBI:18420"/>
    </cofactor>
</comment>
<dbReference type="Gene3D" id="2.40.50.140">
    <property type="entry name" value="Nucleic acid-binding proteins"/>
    <property type="match status" value="2"/>
</dbReference>
<feature type="compositionally biased region" description="Basic and acidic residues" evidence="8">
    <location>
        <begin position="549"/>
        <end position="589"/>
    </location>
</feature>
<feature type="domain" description="RNase E/G thioredoxin-like" evidence="10">
    <location>
        <begin position="910"/>
        <end position="996"/>
    </location>
</feature>
<proteinExistence type="predicted"/>
<reference evidence="11 12" key="1">
    <citation type="submission" date="2021-03" db="EMBL/GenBank/DDBJ databases">
        <title>Genomic and phenotypic characterization of Chloracidobacterium isolates provides evidence for multiple species.</title>
        <authorList>
            <person name="Saini M.K."/>
            <person name="Costas A.M.G."/>
            <person name="Tank M."/>
            <person name="Bryant D.A."/>
        </authorList>
    </citation>
    <scope>NUCLEOTIDE SEQUENCE [LARGE SCALE GENOMIC DNA]</scope>
    <source>
        <strain evidence="11 12">N</strain>
    </source>
</reference>
<evidence type="ECO:0000256" key="1">
    <source>
        <dbReference type="ARBA" id="ARBA00001946"/>
    </source>
</evidence>
<dbReference type="InterPro" id="IPR048583">
    <property type="entry name" value="RNase_E_G_thioredoxin-like"/>
</dbReference>
<feature type="compositionally biased region" description="Basic and acidic residues" evidence="8">
    <location>
        <begin position="222"/>
        <end position="235"/>
    </location>
</feature>
<feature type="domain" description="RNA-binding protein AU-1/Ribonuclease E/G" evidence="9">
    <location>
        <begin position="626"/>
        <end position="899"/>
    </location>
</feature>
<evidence type="ECO:0000256" key="4">
    <source>
        <dbReference type="ARBA" id="ARBA00022723"/>
    </source>
</evidence>
<sequence length="1000" mass="111015">MNKEMIISVNAYEKRVAILENGVVVEFYVERADESKAVVGNIYKGKVRKVLPGMQSAFVDIGLERDAFLYVGDFFEETEEDLDTTESLPRLPVERSERSERPPEPVRREIDGRRGGRDRRPEVPAGRPAVTGAPEEAAAVALKPEEVTASPRLPEAPGEDGPSAEDAGGDVRVDTPLLSSLLESAGARFERVSDDLEEARTAQEGDSSRVEPSETLATGEAIARDDSLEIEREALAESTEPDAPRERRRGRRKEVIGEEKKKPSRRRGRKVEDEVAALMTSATPADNPSALEAQFERVRDEDYEEAAGDLLKDALIQQKIIAQTRIEELATKPEEPVPAPVEANEAPPMEPLTLGYERIADEDEPSATVAEPPTADAGPTTDDALLSAAADAVTADAAPAEAVPAETGAADVGEASLRGEVEAGEARADEEQADEEEAQSDTAQLQVRPSQAEFPPRRGRRSRRRSGARATAAPGDESAESDDRSDSPEEAAEPGATLEAEVSYQSDANRLPENGNVAVVPEEPTVVVREIPVSAESLSLIEAQSTVEPRTEFRAGREARPVARPARDDRRDEPRKDDRKEDRRDLDLPRRQPAITELLREGQEIIVQIAKEPIGLKGARITSYVSLPGRYLVYLPTINHIGVSRKISTEQERARLKRTMTMLREREGVTGGFIVRTACEGRSEQDLCDDMLYLARTWRDIRRRAEQARAGTVLCRELDLVQRLLRDHMSSDFSVIRVDDPGEYTNIVDFINRFQPKLVDRVRLYTRNRPIFEEYNIQPEIEAALRPRVWLKSGGFIVINQTEALVAIDVNTGKFVGKSNRLEDTITRTNLEAAAEIVRQIRLRDLGGIIVLDFIDMEDRRNRQKVMQVLEQAMKADRSPSKITAFNDFGLVAITRKRVRQSLERMLSEPCHYCGGSGMIKSAQTMCYEILSDAKHLAKEKAASSQVFSEVTLRVSPAVADLLRGAESRVLREIEFSFGVPVTLHSDPNIHQERFDFAFM</sequence>
<keyword evidence="2" id="KW-0963">Cytoplasm</keyword>
<feature type="compositionally biased region" description="Basic residues" evidence="8">
    <location>
        <begin position="457"/>
        <end position="467"/>
    </location>
</feature>
<organism evidence="11 12">
    <name type="scientific">Chloracidobacterium sp. N</name>
    <dbReference type="NCBI Taxonomy" id="2821540"/>
    <lineage>
        <taxon>Bacteria</taxon>
        <taxon>Pseudomonadati</taxon>
        <taxon>Acidobacteriota</taxon>
        <taxon>Terriglobia</taxon>
        <taxon>Terriglobales</taxon>
        <taxon>Acidobacteriaceae</taxon>
        <taxon>Chloracidobacterium</taxon>
        <taxon>Chloracidobacterium aggregatum</taxon>
    </lineage>
</organism>
<evidence type="ECO:0000256" key="6">
    <source>
        <dbReference type="ARBA" id="ARBA00022842"/>
    </source>
</evidence>
<keyword evidence="3" id="KW-0540">Nuclease</keyword>